<sequence length="655" mass="74901">MTTHPFDKLNISDTSVLINTRRSVCPGCNRSSKNFCPKCNLPLDHSPPSIHLPIPVDIYRHPGECHGKTTSTHAKLVAPTQVKIYIADLEGASSDTELMSRYPDPSRVLLLFPSTSAVPLTQIKSSSFDRLIVLDGTWKQAKAMTKRLSQVGFRHVKIESHETLFWRYQQFDRTFLATIEAIYWFYREYFDAYLAHGCNENIVKQYSGEYDNMLFYFKHNWELIQLFYKSNPKKSFTHRHIDVSFIIMDDMAQPQQDTSIMEIDNQPLDHLSPRLDGVTKIPIHVAENDPAIDNVDIPIPLTLDNELVTNNEDVLLLLSALKVLRNQLSQVESDIKRLDELRSMAISDPRKFIKDFMEKKLGPIPKGQRIFACPEIDLAKYVNRSRRHRVEINYPPLFRPQLFRTTTDKPLYNPPQLDLDMLDRLASQPSPDHLKPAPSLTRTQSQPVKPRSFSPSSTLSAYVSNVPSTPKSYSVSKFKKPLKSSDRPGIGRSGENYRLWTVEEQYKLRALLKEFPESPQLSGMQYFEFLSKKMGSRTKVQLHSYVRHNRFTIPMNSQQDNDDMDSVTTLPFSATPSDKNDYDEFVRNSKTGKRGSTSKSKSRNDASLLHTPVKPLKPSKKDEAVLLSLKNAQPVHHGYQCDMCLIEPIVGVSLL</sequence>
<organism evidence="14 15">
    <name type="scientific">Batrachochytrium dendrobatidis (strain JEL423)</name>
    <dbReference type="NCBI Taxonomy" id="403673"/>
    <lineage>
        <taxon>Eukaryota</taxon>
        <taxon>Fungi</taxon>
        <taxon>Fungi incertae sedis</taxon>
        <taxon>Chytridiomycota</taxon>
        <taxon>Chytridiomycota incertae sedis</taxon>
        <taxon>Chytridiomycetes</taxon>
        <taxon>Rhizophydiales</taxon>
        <taxon>Rhizophydiales incertae sedis</taxon>
        <taxon>Batrachochytrium</taxon>
    </lineage>
</organism>
<dbReference type="PANTHER" id="PTHR15627">
    <property type="entry name" value="NATURAL KILLER CELL-SPECIFIC ANTIGEN KLIP1"/>
    <property type="match status" value="1"/>
</dbReference>
<dbReference type="GO" id="GO:0008033">
    <property type="term" value="P:tRNA processing"/>
    <property type="evidence" value="ECO:0007669"/>
    <property type="project" value="UniProtKB-KW"/>
</dbReference>
<evidence type="ECO:0000256" key="6">
    <source>
        <dbReference type="ARBA" id="ARBA00023242"/>
    </source>
</evidence>
<dbReference type="SMART" id="SM01144">
    <property type="entry name" value="DTW"/>
    <property type="match status" value="1"/>
</dbReference>
<evidence type="ECO:0000256" key="4">
    <source>
        <dbReference type="ARBA" id="ARBA00022691"/>
    </source>
</evidence>
<dbReference type="GO" id="GO:0016432">
    <property type="term" value="F:tRNA-uridine aminocarboxypropyltransferase activity"/>
    <property type="evidence" value="ECO:0007669"/>
    <property type="project" value="UniProtKB-EC"/>
</dbReference>
<dbReference type="Proteomes" id="UP000077115">
    <property type="component" value="Unassembled WGS sequence"/>
</dbReference>
<evidence type="ECO:0000313" key="15">
    <source>
        <dbReference type="Proteomes" id="UP000077115"/>
    </source>
</evidence>
<dbReference type="GO" id="GO:0005634">
    <property type="term" value="C:nucleus"/>
    <property type="evidence" value="ECO:0007669"/>
    <property type="project" value="UniProtKB-SubCell"/>
</dbReference>
<comment type="catalytic activity">
    <reaction evidence="11">
        <text>a uridine in tRNA + S-adenosyl-L-methionine = a 3-[(3S)-3-amino-3-carboxypropyl]uridine in tRNA + S-methyl-5'-thioadenosine + H(+)</text>
        <dbReference type="Rhea" id="RHEA:62432"/>
        <dbReference type="Rhea" id="RHEA-COMP:13339"/>
        <dbReference type="Rhea" id="RHEA-COMP:16092"/>
        <dbReference type="ChEBI" id="CHEBI:15378"/>
        <dbReference type="ChEBI" id="CHEBI:17509"/>
        <dbReference type="ChEBI" id="CHEBI:59789"/>
        <dbReference type="ChEBI" id="CHEBI:65315"/>
        <dbReference type="ChEBI" id="CHEBI:82930"/>
        <dbReference type="EC" id="2.5.1.25"/>
    </reaction>
</comment>
<evidence type="ECO:0000256" key="12">
    <source>
        <dbReference type="SAM" id="MobiDB-lite"/>
    </source>
</evidence>
<comment type="subcellular location">
    <subcellularLocation>
        <location evidence="1">Nucleus</location>
    </subcellularLocation>
</comment>
<feature type="domain" description="DTW" evidence="13">
    <location>
        <begin position="32"/>
        <end position="229"/>
    </location>
</feature>
<evidence type="ECO:0000256" key="10">
    <source>
        <dbReference type="ARBA" id="ARBA00042508"/>
    </source>
</evidence>
<dbReference type="EMBL" id="DS022306">
    <property type="protein sequence ID" value="OAJ41615.1"/>
    <property type="molecule type" value="Genomic_DNA"/>
</dbReference>
<dbReference type="STRING" id="403673.A0A177WPM7"/>
<dbReference type="eggNOG" id="ENOG502QS4F">
    <property type="taxonomic scope" value="Eukaryota"/>
</dbReference>
<feature type="region of interest" description="Disordered" evidence="12">
    <location>
        <begin position="572"/>
        <end position="616"/>
    </location>
</feature>
<dbReference type="OrthoDB" id="424753at2759"/>
<dbReference type="EC" id="2.5.1.25" evidence="2"/>
<proteinExistence type="inferred from homology"/>
<keyword evidence="4" id="KW-0949">S-adenosyl-L-methionine</keyword>
<dbReference type="VEuPathDB" id="FungiDB:BDEG_25183"/>
<evidence type="ECO:0000259" key="13">
    <source>
        <dbReference type="SMART" id="SM01144"/>
    </source>
</evidence>
<dbReference type="InterPro" id="IPR051521">
    <property type="entry name" value="tRNA_Mod/Golgi_Maint"/>
</dbReference>
<accession>A0A177WPM7</accession>
<feature type="compositionally biased region" description="Basic and acidic residues" evidence="12">
    <location>
        <begin position="578"/>
        <end position="587"/>
    </location>
</feature>
<evidence type="ECO:0000256" key="8">
    <source>
        <dbReference type="ARBA" id="ARBA00038290"/>
    </source>
</evidence>
<reference evidence="14 15" key="2">
    <citation type="submission" date="2016-05" db="EMBL/GenBank/DDBJ databases">
        <title>Lineage-specific infection strategies underlie the spectrum of fungal disease in amphibians.</title>
        <authorList>
            <person name="Cuomo C.A."/>
            <person name="Farrer R.A."/>
            <person name="James T."/>
            <person name="Longcore J."/>
            <person name="Birren B."/>
        </authorList>
    </citation>
    <scope>NUCLEOTIDE SEQUENCE [LARGE SCALE GENOMIC DNA]</scope>
    <source>
        <strain evidence="14 15">JEL423</strain>
    </source>
</reference>
<evidence type="ECO:0000256" key="3">
    <source>
        <dbReference type="ARBA" id="ARBA00022679"/>
    </source>
</evidence>
<feature type="compositionally biased region" description="Polar residues" evidence="12">
    <location>
        <begin position="440"/>
        <end position="475"/>
    </location>
</feature>
<protein>
    <recommendedName>
        <fullName evidence="9">tRNA-uridine aminocarboxypropyltransferase 1</fullName>
        <ecNumber evidence="2">2.5.1.25</ecNumber>
    </recommendedName>
    <alternativeName>
        <fullName evidence="10">DTW domain-containing protein 1</fullName>
    </alternativeName>
</protein>
<keyword evidence="6" id="KW-0539">Nucleus</keyword>
<evidence type="ECO:0000256" key="2">
    <source>
        <dbReference type="ARBA" id="ARBA00012386"/>
    </source>
</evidence>
<evidence type="ECO:0000256" key="9">
    <source>
        <dbReference type="ARBA" id="ARBA00039242"/>
    </source>
</evidence>
<evidence type="ECO:0000256" key="1">
    <source>
        <dbReference type="ARBA" id="ARBA00004123"/>
    </source>
</evidence>
<reference evidence="14 15" key="1">
    <citation type="submission" date="2006-10" db="EMBL/GenBank/DDBJ databases">
        <title>The Genome Sequence of Batrachochytrium dendrobatidis JEL423.</title>
        <authorList>
            <consortium name="The Broad Institute Genome Sequencing Platform"/>
            <person name="Birren B."/>
            <person name="Lander E."/>
            <person name="Galagan J."/>
            <person name="Cuomo C."/>
            <person name="Devon K."/>
            <person name="Jaffe D."/>
            <person name="Butler J."/>
            <person name="Alvarez P."/>
            <person name="Gnerre S."/>
            <person name="Grabherr M."/>
            <person name="Kleber M."/>
            <person name="Mauceli E."/>
            <person name="Brockman W."/>
            <person name="Young S."/>
            <person name="LaButti K."/>
            <person name="Sykes S."/>
            <person name="DeCaprio D."/>
            <person name="Crawford M."/>
            <person name="Koehrsen M."/>
            <person name="Engels R."/>
            <person name="Montgomery P."/>
            <person name="Pearson M."/>
            <person name="Howarth C."/>
            <person name="Larson L."/>
            <person name="White J."/>
            <person name="O'Leary S."/>
            <person name="Kodira C."/>
            <person name="Zeng Q."/>
            <person name="Yandava C."/>
            <person name="Alvarado L."/>
            <person name="Longcore J."/>
            <person name="James T."/>
        </authorList>
    </citation>
    <scope>NUCLEOTIDE SEQUENCE [LARGE SCALE GENOMIC DNA]</scope>
    <source>
        <strain evidence="14 15">JEL423</strain>
    </source>
</reference>
<evidence type="ECO:0000313" key="14">
    <source>
        <dbReference type="EMBL" id="OAJ41615.1"/>
    </source>
</evidence>
<evidence type="ECO:0000256" key="7">
    <source>
        <dbReference type="ARBA" id="ARBA00037050"/>
    </source>
</evidence>
<keyword evidence="5" id="KW-0819">tRNA processing</keyword>
<feature type="region of interest" description="Disordered" evidence="12">
    <location>
        <begin position="426"/>
        <end position="494"/>
    </location>
</feature>
<gene>
    <name evidence="14" type="ORF">BDEG_25183</name>
</gene>
<name>A0A177WPM7_BATDL</name>
<dbReference type="InterPro" id="IPR005636">
    <property type="entry name" value="DTW"/>
</dbReference>
<dbReference type="CDD" id="cd00167">
    <property type="entry name" value="SANT"/>
    <property type="match status" value="1"/>
</dbReference>
<keyword evidence="3" id="KW-0808">Transferase</keyword>
<dbReference type="PANTHER" id="PTHR15627:SF8">
    <property type="entry name" value="TRNA-URIDINE AMINOCARBOXYPROPYLTRANSFERASE 1"/>
    <property type="match status" value="1"/>
</dbReference>
<dbReference type="InterPro" id="IPR001005">
    <property type="entry name" value="SANT/Myb"/>
</dbReference>
<comment type="function">
    <text evidence="7">Catalyzes the formation of 3-(3-amino-3-carboxypropyl)uridine (acp3U) at position 20 in the D-loop of several cytoplasmic tRNAs (acp3U(20)).</text>
</comment>
<dbReference type="AlphaFoldDB" id="A0A177WPM7"/>
<comment type="similarity">
    <text evidence="8">Belongs to the TDD superfamily. DTWD1 family.</text>
</comment>
<dbReference type="Pfam" id="PF03942">
    <property type="entry name" value="DTW"/>
    <property type="match status" value="1"/>
</dbReference>
<evidence type="ECO:0000256" key="5">
    <source>
        <dbReference type="ARBA" id="ARBA00022694"/>
    </source>
</evidence>
<evidence type="ECO:0000256" key="11">
    <source>
        <dbReference type="ARBA" id="ARBA00048718"/>
    </source>
</evidence>